<dbReference type="FunFam" id="3.30.160.20:FF:000040">
    <property type="entry name" value="Peptide chain release factor 2"/>
    <property type="match status" value="1"/>
</dbReference>
<evidence type="ECO:0000313" key="9">
    <source>
        <dbReference type="EMBL" id="HER96152.1"/>
    </source>
</evidence>
<dbReference type="SUPFAM" id="SSF75620">
    <property type="entry name" value="Release factor"/>
    <property type="match status" value="1"/>
</dbReference>
<protein>
    <recommendedName>
        <fullName evidence="5 6">Peptide chain release factor 2</fullName>
        <shortName evidence="5">RF-2</shortName>
    </recommendedName>
</protein>
<dbReference type="GO" id="GO:0005737">
    <property type="term" value="C:cytoplasm"/>
    <property type="evidence" value="ECO:0007669"/>
    <property type="project" value="UniProtKB-SubCell"/>
</dbReference>
<accession>A0A7V2B0P6</accession>
<dbReference type="PANTHER" id="PTHR43116:SF3">
    <property type="entry name" value="CLASS I PEPTIDE CHAIN RELEASE FACTOR"/>
    <property type="match status" value="1"/>
</dbReference>
<comment type="similarity">
    <text evidence="1 5">Belongs to the prokaryotic/mitochondrial release factor family.</text>
</comment>
<keyword evidence="4 5" id="KW-0648">Protein biosynthesis</keyword>
<comment type="function">
    <text evidence="5">Peptide chain release factor 2 directs the termination of translation in response to the peptide chain termination codons UGA and UAA.</text>
</comment>
<organism evidence="9">
    <name type="scientific">Rhodothermus marinus</name>
    <name type="common">Rhodothermus obamensis</name>
    <dbReference type="NCBI Taxonomy" id="29549"/>
    <lineage>
        <taxon>Bacteria</taxon>
        <taxon>Pseudomonadati</taxon>
        <taxon>Rhodothermota</taxon>
        <taxon>Rhodothermia</taxon>
        <taxon>Rhodothermales</taxon>
        <taxon>Rhodothermaceae</taxon>
        <taxon>Rhodothermus</taxon>
    </lineage>
</organism>
<dbReference type="InterPro" id="IPR005139">
    <property type="entry name" value="PCRF"/>
</dbReference>
<dbReference type="GO" id="GO:0016149">
    <property type="term" value="F:translation release factor activity, codon specific"/>
    <property type="evidence" value="ECO:0007669"/>
    <property type="project" value="UniProtKB-UniRule"/>
</dbReference>
<dbReference type="PROSITE" id="PS00745">
    <property type="entry name" value="RF_PROK_I"/>
    <property type="match status" value="1"/>
</dbReference>
<dbReference type="InterPro" id="IPR045853">
    <property type="entry name" value="Pep_chain_release_fac_I_sf"/>
</dbReference>
<sequence>MQERLQNLAERIAALGRFLDIAGRKQRIEALNAERLAPTFWENPERAKAVEKQLVAEETWVSAWERLYRQLEDLKALWELITETGEEDLQAELQAETERLEKQLEELELRSLLTGPDDHRNAILTIHPGAGGTESQDWAEMLLRMYTRWGEQQGYEVELLEYQAGEVAGIKSASLRIAGPYAYGYLKGESGVHRLVRISPFDASGRRHTSFASVFVYPEVDDTIEIDIRPEQLEIQTFRSGGKGGQNVNKVETGVRLIWQGKLSNGEEVKVVAECTEERSQLQNRQRALTLLKSRIYQLEREIQEAEKNKLEAQKKKIEWGSQIRSYVFQPYTMVNDHRTETKLTDVQAVMDGYLEPFIRAYLLSQAKTTA</sequence>
<keyword evidence="2 5" id="KW-0488">Methylation</keyword>
<name>A0A7V2B0P6_RHOMR</name>
<evidence type="ECO:0000259" key="8">
    <source>
        <dbReference type="PROSITE" id="PS00745"/>
    </source>
</evidence>
<keyword evidence="3 5" id="KW-0963">Cytoplasm</keyword>
<dbReference type="NCBIfam" id="TIGR00020">
    <property type="entry name" value="prfB"/>
    <property type="match status" value="1"/>
</dbReference>
<feature type="domain" description="Prokaryotic-type class I peptide chain release factors" evidence="8">
    <location>
        <begin position="239"/>
        <end position="255"/>
    </location>
</feature>
<keyword evidence="7" id="KW-0175">Coiled coil</keyword>
<reference evidence="9" key="1">
    <citation type="journal article" date="2020" name="mSystems">
        <title>Genome- and Community-Level Interaction Insights into Carbon Utilization and Element Cycling Functions of Hydrothermarchaeota in Hydrothermal Sediment.</title>
        <authorList>
            <person name="Zhou Z."/>
            <person name="Liu Y."/>
            <person name="Xu W."/>
            <person name="Pan J."/>
            <person name="Luo Z.H."/>
            <person name="Li M."/>
        </authorList>
    </citation>
    <scope>NUCLEOTIDE SEQUENCE [LARGE SCALE GENOMIC DNA]</scope>
    <source>
        <strain evidence="9">SpSt-143</strain>
    </source>
</reference>
<evidence type="ECO:0000256" key="4">
    <source>
        <dbReference type="ARBA" id="ARBA00022917"/>
    </source>
</evidence>
<evidence type="ECO:0000256" key="2">
    <source>
        <dbReference type="ARBA" id="ARBA00022481"/>
    </source>
</evidence>
<evidence type="ECO:0000256" key="5">
    <source>
        <dbReference type="HAMAP-Rule" id="MF_00094"/>
    </source>
</evidence>
<dbReference type="AlphaFoldDB" id="A0A7V2B0P6"/>
<evidence type="ECO:0000256" key="3">
    <source>
        <dbReference type="ARBA" id="ARBA00022490"/>
    </source>
</evidence>
<dbReference type="Gene3D" id="1.20.58.410">
    <property type="entry name" value="Release factor"/>
    <property type="match status" value="1"/>
</dbReference>
<evidence type="ECO:0000256" key="7">
    <source>
        <dbReference type="SAM" id="Coils"/>
    </source>
</evidence>
<dbReference type="Pfam" id="PF00472">
    <property type="entry name" value="RF-1"/>
    <property type="match status" value="1"/>
</dbReference>
<dbReference type="PANTHER" id="PTHR43116">
    <property type="entry name" value="PEPTIDE CHAIN RELEASE FACTOR 2"/>
    <property type="match status" value="1"/>
</dbReference>
<comment type="caution">
    <text evidence="9">The sequence shown here is derived from an EMBL/GenBank/DDBJ whole genome shotgun (WGS) entry which is preliminary data.</text>
</comment>
<dbReference type="EMBL" id="DSGB01000005">
    <property type="protein sequence ID" value="HER96152.1"/>
    <property type="molecule type" value="Genomic_DNA"/>
</dbReference>
<dbReference type="InterPro" id="IPR004374">
    <property type="entry name" value="PrfB"/>
</dbReference>
<comment type="PTM">
    <text evidence="5">Methylated by PrmC. Methylation increases the termination efficiency of RF2.</text>
</comment>
<feature type="coiled-coil region" evidence="7">
    <location>
        <begin position="282"/>
        <end position="323"/>
    </location>
</feature>
<feature type="modified residue" description="N5-methylglutamine" evidence="5">
    <location>
        <position position="246"/>
    </location>
</feature>
<comment type="subcellular location">
    <subcellularLocation>
        <location evidence="5">Cytoplasm</location>
    </subcellularLocation>
</comment>
<evidence type="ECO:0000256" key="1">
    <source>
        <dbReference type="ARBA" id="ARBA00010835"/>
    </source>
</evidence>
<dbReference type="HAMAP" id="MF_00094">
    <property type="entry name" value="Rel_fac_2"/>
    <property type="match status" value="1"/>
</dbReference>
<dbReference type="Pfam" id="PF03462">
    <property type="entry name" value="PCRF"/>
    <property type="match status" value="1"/>
</dbReference>
<dbReference type="InterPro" id="IPR000352">
    <property type="entry name" value="Pep_chain_release_fac_I"/>
</dbReference>
<dbReference type="Gene3D" id="3.30.160.20">
    <property type="match status" value="1"/>
</dbReference>
<dbReference type="Gene3D" id="3.30.70.1660">
    <property type="match status" value="1"/>
</dbReference>
<evidence type="ECO:0000256" key="6">
    <source>
        <dbReference type="NCBIfam" id="TIGR00020"/>
    </source>
</evidence>
<proteinExistence type="inferred from homology"/>
<gene>
    <name evidence="5" type="primary">prfB</name>
    <name evidence="9" type="ORF">ENO59_06505</name>
</gene>
<dbReference type="SMART" id="SM00937">
    <property type="entry name" value="PCRF"/>
    <property type="match status" value="1"/>
</dbReference>